<keyword evidence="1" id="KW-0732">Signal</keyword>
<accession>A0A2D1U9C7</accession>
<evidence type="ECO:0000313" key="4">
    <source>
        <dbReference type="Proteomes" id="UP000223749"/>
    </source>
</evidence>
<dbReference type="Proteomes" id="UP000223749">
    <property type="component" value="Chromosome"/>
</dbReference>
<dbReference type="EMBL" id="CP024091">
    <property type="protein sequence ID" value="ATP58191.1"/>
    <property type="molecule type" value="Genomic_DNA"/>
</dbReference>
<evidence type="ECO:0000256" key="1">
    <source>
        <dbReference type="SAM" id="SignalP"/>
    </source>
</evidence>
<feature type="domain" description="Putative auto-transporter adhesin head GIN" evidence="2">
    <location>
        <begin position="44"/>
        <end position="176"/>
    </location>
</feature>
<evidence type="ECO:0000313" key="3">
    <source>
        <dbReference type="EMBL" id="ATP58191.1"/>
    </source>
</evidence>
<feature type="signal peptide" evidence="1">
    <location>
        <begin position="1"/>
        <end position="27"/>
    </location>
</feature>
<dbReference type="InterPro" id="IPR021255">
    <property type="entry name" value="DUF2807"/>
</dbReference>
<evidence type="ECO:0000259" key="2">
    <source>
        <dbReference type="Pfam" id="PF10988"/>
    </source>
</evidence>
<dbReference type="Pfam" id="PF10988">
    <property type="entry name" value="DUF2807"/>
    <property type="match status" value="1"/>
</dbReference>
<sequence>MKTLTKALFGTALAAIFLTSSAMKTFAANKIEITSVKTNSTGINKIWVAGNVKLVLSQNDKEGVFVNENFDANNTSVLRSGQTLYINSTESHQVTINISVKDLQRIEAAGSSVVVTKGNFDVKYLQLFLSQSATAKIKSKVGSLYTVISEDAVLKMSGSSDEHTLIASNMENVKFDNFASLKTENLSEGVIMSADRTAAIK</sequence>
<feature type="chain" id="PRO_5013675843" description="Putative auto-transporter adhesin head GIN domain-containing protein" evidence="1">
    <location>
        <begin position="28"/>
        <end position="201"/>
    </location>
</feature>
<dbReference type="RefSeq" id="WP_099440096.1">
    <property type="nucleotide sequence ID" value="NZ_CP024091.1"/>
</dbReference>
<dbReference type="AlphaFoldDB" id="A0A2D1U9C7"/>
<dbReference type="Gene3D" id="2.160.20.120">
    <property type="match status" value="1"/>
</dbReference>
<gene>
    <name evidence="3" type="ORF">CPT03_17825</name>
</gene>
<dbReference type="KEGG" id="pgs:CPT03_17825"/>
<name>A0A2D1U9C7_9SPHI</name>
<organism evidence="3 4">
    <name type="scientific">Pedobacter ginsengisoli</name>
    <dbReference type="NCBI Taxonomy" id="363852"/>
    <lineage>
        <taxon>Bacteria</taxon>
        <taxon>Pseudomonadati</taxon>
        <taxon>Bacteroidota</taxon>
        <taxon>Sphingobacteriia</taxon>
        <taxon>Sphingobacteriales</taxon>
        <taxon>Sphingobacteriaceae</taxon>
        <taxon>Pedobacter</taxon>
    </lineage>
</organism>
<proteinExistence type="predicted"/>
<protein>
    <recommendedName>
        <fullName evidence="2">Putative auto-transporter adhesin head GIN domain-containing protein</fullName>
    </recommendedName>
</protein>
<dbReference type="OrthoDB" id="761127at2"/>
<keyword evidence="4" id="KW-1185">Reference proteome</keyword>
<reference evidence="3 4" key="1">
    <citation type="submission" date="2017-10" db="EMBL/GenBank/DDBJ databases">
        <title>Whole genome of Pedobacter ginsengisoli T01R-27 isolated from tomato rhizosphere.</title>
        <authorList>
            <person name="Weon H.-Y."/>
            <person name="Lee S.A."/>
            <person name="Sang M.K."/>
            <person name="Song J."/>
        </authorList>
    </citation>
    <scope>NUCLEOTIDE SEQUENCE [LARGE SCALE GENOMIC DNA]</scope>
    <source>
        <strain evidence="3 4">T01R-27</strain>
    </source>
</reference>